<gene>
    <name evidence="5" type="ORF">CLV60_101298</name>
</gene>
<evidence type="ECO:0000256" key="2">
    <source>
        <dbReference type="ARBA" id="ARBA00022630"/>
    </source>
</evidence>
<dbReference type="Gene3D" id="2.30.110.10">
    <property type="entry name" value="Electron Transport, Fmn-binding Protein, Chain A"/>
    <property type="match status" value="1"/>
</dbReference>
<dbReference type="InterPro" id="IPR012349">
    <property type="entry name" value="Split_barrel_FMN-bd"/>
</dbReference>
<dbReference type="GO" id="GO:0016646">
    <property type="term" value="F:oxidoreductase activity, acting on the CH-NH group of donors, NAD or NADP as acceptor"/>
    <property type="evidence" value="ECO:0007669"/>
    <property type="project" value="UniProtKB-ARBA"/>
</dbReference>
<dbReference type="InterPro" id="IPR052174">
    <property type="entry name" value="Flavoredoxin"/>
</dbReference>
<protein>
    <submittedName>
        <fullName evidence="5">Flavin reductase (DIM6/NTAB) family NADH-FMN oxidoreductase RutF</fullName>
    </submittedName>
</protein>
<keyword evidence="6" id="KW-1185">Reference proteome</keyword>
<dbReference type="EMBL" id="PYAS01000001">
    <property type="protein sequence ID" value="PSL33929.1"/>
    <property type="molecule type" value="Genomic_DNA"/>
</dbReference>
<sequence length="222" mass="24219">MHHISNPSILYFGTPVVLVGTTNSDESLNLAPISSAFWLGYRCMIGIAAHSKTTENILRTKECVLNLPSVDQAGAVDRLALLTGSNPVPAGKALKGYVHEADKFGRAGLTPLESTMVKAPRVLECPVHLEAAFVAIHPFAAETGIENIRSVTLELKILRVHLDDSIVSDQNPHHVDPDKWRPLIMSFQQFYGLGAQVYPSKLATVPEQLYRTRDTELAVAGI</sequence>
<organism evidence="5 6">
    <name type="scientific">Dyadobacter jiangsuensis</name>
    <dbReference type="NCBI Taxonomy" id="1591085"/>
    <lineage>
        <taxon>Bacteria</taxon>
        <taxon>Pseudomonadati</taxon>
        <taxon>Bacteroidota</taxon>
        <taxon>Cytophagia</taxon>
        <taxon>Cytophagales</taxon>
        <taxon>Spirosomataceae</taxon>
        <taxon>Dyadobacter</taxon>
    </lineage>
</organism>
<evidence type="ECO:0000259" key="4">
    <source>
        <dbReference type="SMART" id="SM00903"/>
    </source>
</evidence>
<comment type="similarity">
    <text evidence="3">Belongs to the flavoredoxin family.</text>
</comment>
<dbReference type="PANTHER" id="PTHR43567">
    <property type="entry name" value="FLAVOREDOXIN-RELATED-RELATED"/>
    <property type="match status" value="1"/>
</dbReference>
<accession>A0A2P8GIY0</accession>
<proteinExistence type="inferred from homology"/>
<reference evidence="5 6" key="1">
    <citation type="submission" date="2018-03" db="EMBL/GenBank/DDBJ databases">
        <title>Genomic Encyclopedia of Archaeal and Bacterial Type Strains, Phase II (KMG-II): from individual species to whole genera.</title>
        <authorList>
            <person name="Goeker M."/>
        </authorList>
    </citation>
    <scope>NUCLEOTIDE SEQUENCE [LARGE SCALE GENOMIC DNA]</scope>
    <source>
        <strain evidence="5 6">DSM 29057</strain>
    </source>
</reference>
<dbReference type="PANTHER" id="PTHR43567:SF1">
    <property type="entry name" value="FLAVOREDOXIN"/>
    <property type="match status" value="1"/>
</dbReference>
<evidence type="ECO:0000313" key="5">
    <source>
        <dbReference type="EMBL" id="PSL33929.1"/>
    </source>
</evidence>
<dbReference type="Proteomes" id="UP000241964">
    <property type="component" value="Unassembled WGS sequence"/>
</dbReference>
<dbReference type="Pfam" id="PF01613">
    <property type="entry name" value="Flavin_Reduct"/>
    <property type="match status" value="1"/>
</dbReference>
<evidence type="ECO:0000313" key="6">
    <source>
        <dbReference type="Proteomes" id="UP000241964"/>
    </source>
</evidence>
<dbReference type="AlphaFoldDB" id="A0A2P8GIY0"/>
<dbReference type="SUPFAM" id="SSF50475">
    <property type="entry name" value="FMN-binding split barrel"/>
    <property type="match status" value="1"/>
</dbReference>
<dbReference type="InterPro" id="IPR002563">
    <property type="entry name" value="Flavin_Rdtase-like_dom"/>
</dbReference>
<dbReference type="SMART" id="SM00903">
    <property type="entry name" value="Flavin_Reduct"/>
    <property type="match status" value="1"/>
</dbReference>
<dbReference type="GO" id="GO:0010181">
    <property type="term" value="F:FMN binding"/>
    <property type="evidence" value="ECO:0007669"/>
    <property type="project" value="InterPro"/>
</dbReference>
<comment type="caution">
    <text evidence="5">The sequence shown here is derived from an EMBL/GenBank/DDBJ whole genome shotgun (WGS) entry which is preliminary data.</text>
</comment>
<evidence type="ECO:0000256" key="1">
    <source>
        <dbReference type="ARBA" id="ARBA00001917"/>
    </source>
</evidence>
<name>A0A2P8GIY0_9BACT</name>
<dbReference type="RefSeq" id="WP_106593603.1">
    <property type="nucleotide sequence ID" value="NZ_PYAS01000001.1"/>
</dbReference>
<dbReference type="OrthoDB" id="9794638at2"/>
<evidence type="ECO:0000256" key="3">
    <source>
        <dbReference type="ARBA" id="ARBA00038054"/>
    </source>
</evidence>
<keyword evidence="2" id="KW-0285">Flavoprotein</keyword>
<feature type="domain" description="Flavin reductase like" evidence="4">
    <location>
        <begin position="9"/>
        <end position="175"/>
    </location>
</feature>
<comment type="cofactor">
    <cofactor evidence="1">
        <name>FMN</name>
        <dbReference type="ChEBI" id="CHEBI:58210"/>
    </cofactor>
</comment>